<feature type="active site" description="Charge relay system" evidence="5">
    <location>
        <position position="32"/>
    </location>
</feature>
<dbReference type="Gene3D" id="3.40.50.200">
    <property type="entry name" value="Peptidase S8/S53 domain"/>
    <property type="match status" value="1"/>
</dbReference>
<keyword evidence="4 5" id="KW-0720">Serine protease</keyword>
<keyword evidence="2 5" id="KW-0645">Protease</keyword>
<dbReference type="GO" id="GO:0006508">
    <property type="term" value="P:proteolysis"/>
    <property type="evidence" value="ECO:0007669"/>
    <property type="project" value="UniProtKB-KW"/>
</dbReference>
<feature type="active site" description="Charge relay system" evidence="5">
    <location>
        <position position="197"/>
    </location>
</feature>
<keyword evidence="3 5" id="KW-0378">Hydrolase</keyword>
<evidence type="ECO:0000256" key="1">
    <source>
        <dbReference type="ARBA" id="ARBA00011073"/>
    </source>
</evidence>
<evidence type="ECO:0000256" key="2">
    <source>
        <dbReference type="ARBA" id="ARBA00022670"/>
    </source>
</evidence>
<feature type="domain" description="Peptidase S8/S53" evidence="6">
    <location>
        <begin position="84"/>
        <end position="206"/>
    </location>
</feature>
<dbReference type="InterPro" id="IPR050131">
    <property type="entry name" value="Peptidase_S8_subtilisin-like"/>
</dbReference>
<comment type="caution">
    <text evidence="7">The sequence shown here is derived from an EMBL/GenBank/DDBJ whole genome shotgun (WGS) entry which is preliminary data.</text>
</comment>
<dbReference type="PANTHER" id="PTHR43806:SF11">
    <property type="entry name" value="CEREVISIN-RELATED"/>
    <property type="match status" value="1"/>
</dbReference>
<dbReference type="AlphaFoldDB" id="A0AAE4T0F0"/>
<dbReference type="Proteomes" id="UP001186047">
    <property type="component" value="Unassembled WGS sequence"/>
</dbReference>
<dbReference type="InterPro" id="IPR000209">
    <property type="entry name" value="Peptidase_S8/S53_dom"/>
</dbReference>
<evidence type="ECO:0000256" key="3">
    <source>
        <dbReference type="ARBA" id="ARBA00022801"/>
    </source>
</evidence>
<reference evidence="7" key="1">
    <citation type="submission" date="2023-10" db="EMBL/GenBank/DDBJ databases">
        <title>Production of high quality cheese from raw caw milk (raw cheese).</title>
        <authorList>
            <person name="Samouris G."/>
        </authorList>
    </citation>
    <scope>NUCLEOTIDE SEQUENCE</scope>
    <source>
        <strain evidence="7">M17-3</strain>
    </source>
</reference>
<dbReference type="GO" id="GO:0004252">
    <property type="term" value="F:serine-type endopeptidase activity"/>
    <property type="evidence" value="ECO:0007669"/>
    <property type="project" value="UniProtKB-UniRule"/>
</dbReference>
<dbReference type="InterPro" id="IPR036852">
    <property type="entry name" value="Peptidase_S8/S53_dom_sf"/>
</dbReference>
<protein>
    <submittedName>
        <fullName evidence="7">S8 family serine peptidase</fullName>
    </submittedName>
</protein>
<feature type="active site" description="Charge relay system" evidence="5">
    <location>
        <position position="58"/>
    </location>
</feature>
<dbReference type="RefSeq" id="WP_017864516.1">
    <property type="nucleotide sequence ID" value="NZ_CP059049.1"/>
</dbReference>
<comment type="similarity">
    <text evidence="1 5">Belongs to the peptidase S8 family.</text>
</comment>
<evidence type="ECO:0000259" key="6">
    <source>
        <dbReference type="Pfam" id="PF00082"/>
    </source>
</evidence>
<organism evidence="7 8">
    <name type="scientific">Lactococcus lactis</name>
    <dbReference type="NCBI Taxonomy" id="1358"/>
    <lineage>
        <taxon>Bacteria</taxon>
        <taxon>Bacillati</taxon>
        <taxon>Bacillota</taxon>
        <taxon>Bacilli</taxon>
        <taxon>Lactobacillales</taxon>
        <taxon>Streptococcaceae</taxon>
        <taxon>Lactococcus</taxon>
    </lineage>
</organism>
<accession>A0AAE4T0F0</accession>
<gene>
    <name evidence="7" type="ORF">RZO31_02260</name>
</gene>
<evidence type="ECO:0000256" key="4">
    <source>
        <dbReference type="ARBA" id="ARBA00022825"/>
    </source>
</evidence>
<evidence type="ECO:0000313" key="8">
    <source>
        <dbReference type="Proteomes" id="UP001186047"/>
    </source>
</evidence>
<proteinExistence type="inferred from homology"/>
<dbReference type="PROSITE" id="PS51892">
    <property type="entry name" value="SUBTILASE"/>
    <property type="match status" value="1"/>
</dbReference>
<evidence type="ECO:0000256" key="5">
    <source>
        <dbReference type="PROSITE-ProRule" id="PRU01240"/>
    </source>
</evidence>
<dbReference type="EMBL" id="JAWHVL010000006">
    <property type="protein sequence ID" value="MDV2631702.1"/>
    <property type="molecule type" value="Genomic_DNA"/>
</dbReference>
<evidence type="ECO:0000313" key="7">
    <source>
        <dbReference type="EMBL" id="MDV2631702.1"/>
    </source>
</evidence>
<sequence length="238" mass="26435">MVTLILILVFGHYGSINQRREGKRIIKVGIIDGVSTDHIKFKIKKRSYISNTQEVDNHANVVWSVLTDGLEYKNIQCFEYSVITSDGVIDKRNLIKALDKAKSDHLNIINFSGGFYMDDLEIEQKVNGLVKSGVIFIAAAGNTPQGIADFPARMNNVISVGSKNSKGISNFSPIKKVDIFGKGEEVRYHGEIYKGTSFAAPYIANKIIAYSLNQDVCIREAKKEIVDFANQQGKGKKD</sequence>
<name>A0AAE4T0F0_9LACT</name>
<dbReference type="SUPFAM" id="SSF52743">
    <property type="entry name" value="Subtilisin-like"/>
    <property type="match status" value="1"/>
</dbReference>
<dbReference type="Pfam" id="PF00082">
    <property type="entry name" value="Peptidase_S8"/>
    <property type="match status" value="1"/>
</dbReference>
<dbReference type="PANTHER" id="PTHR43806">
    <property type="entry name" value="PEPTIDASE S8"/>
    <property type="match status" value="1"/>
</dbReference>